<dbReference type="Proteomes" id="UP000029121">
    <property type="component" value="Unassembled WGS sequence"/>
</dbReference>
<evidence type="ECO:0000313" key="2">
    <source>
        <dbReference type="Proteomes" id="UP000029121"/>
    </source>
</evidence>
<protein>
    <submittedName>
        <fullName evidence="1">Uncharacterized protein</fullName>
    </submittedName>
</protein>
<organism evidence="1 2">
    <name type="scientific">Capsella rubella</name>
    <dbReference type="NCBI Taxonomy" id="81985"/>
    <lineage>
        <taxon>Eukaryota</taxon>
        <taxon>Viridiplantae</taxon>
        <taxon>Streptophyta</taxon>
        <taxon>Embryophyta</taxon>
        <taxon>Tracheophyta</taxon>
        <taxon>Spermatophyta</taxon>
        <taxon>Magnoliopsida</taxon>
        <taxon>eudicotyledons</taxon>
        <taxon>Gunneridae</taxon>
        <taxon>Pentapetalae</taxon>
        <taxon>rosids</taxon>
        <taxon>malvids</taxon>
        <taxon>Brassicales</taxon>
        <taxon>Brassicaceae</taxon>
        <taxon>Camelineae</taxon>
        <taxon>Capsella</taxon>
    </lineage>
</organism>
<keyword evidence="2" id="KW-1185">Reference proteome</keyword>
<gene>
    <name evidence="1" type="ORF">CARUB_v10022307mg</name>
</gene>
<dbReference type="AlphaFoldDB" id="R0GGB4"/>
<sequence>MMIMQINYSELEEEKEWLDLYAELSLFSKWQANRDGLESAKPFEMKKIVVRTRENVESWKKVKAKNAIFYISFKTRCGQDCNGIIRKTTDDSE</sequence>
<dbReference type="Pfam" id="PF04776">
    <property type="entry name" value="protein_MS5"/>
    <property type="match status" value="1"/>
</dbReference>
<accession>R0GGB4</accession>
<proteinExistence type="predicted"/>
<reference evidence="2" key="1">
    <citation type="journal article" date="2013" name="Nat. Genet.">
        <title>The Capsella rubella genome and the genomic consequences of rapid mating system evolution.</title>
        <authorList>
            <person name="Slotte T."/>
            <person name="Hazzouri K.M."/>
            <person name="Agren J.A."/>
            <person name="Koenig D."/>
            <person name="Maumus F."/>
            <person name="Guo Y.L."/>
            <person name="Steige K."/>
            <person name="Platts A.E."/>
            <person name="Escobar J.S."/>
            <person name="Newman L.K."/>
            <person name="Wang W."/>
            <person name="Mandakova T."/>
            <person name="Vello E."/>
            <person name="Smith L.M."/>
            <person name="Henz S.R."/>
            <person name="Steffen J."/>
            <person name="Takuno S."/>
            <person name="Brandvain Y."/>
            <person name="Coop G."/>
            <person name="Andolfatto P."/>
            <person name="Hu T.T."/>
            <person name="Blanchette M."/>
            <person name="Clark R.M."/>
            <person name="Quesneville H."/>
            <person name="Nordborg M."/>
            <person name="Gaut B.S."/>
            <person name="Lysak M.A."/>
            <person name="Jenkins J."/>
            <person name="Grimwood J."/>
            <person name="Chapman J."/>
            <person name="Prochnik S."/>
            <person name="Shu S."/>
            <person name="Rokhsar D."/>
            <person name="Schmutz J."/>
            <person name="Weigel D."/>
            <person name="Wright S.I."/>
        </authorList>
    </citation>
    <scope>NUCLEOTIDE SEQUENCE [LARGE SCALE GENOMIC DNA]</scope>
    <source>
        <strain evidence="2">cv. Monte Gargano</strain>
    </source>
</reference>
<dbReference type="InterPro" id="IPR006462">
    <property type="entry name" value="MS5"/>
</dbReference>
<dbReference type="EMBL" id="KB870806">
    <property type="protein sequence ID" value="EOA34736.1"/>
    <property type="molecule type" value="Genomic_DNA"/>
</dbReference>
<evidence type="ECO:0000313" key="1">
    <source>
        <dbReference type="EMBL" id="EOA34736.1"/>
    </source>
</evidence>
<name>R0GGB4_9BRAS</name>